<dbReference type="GO" id="GO:0005869">
    <property type="term" value="C:dynactin complex"/>
    <property type="evidence" value="ECO:0007669"/>
    <property type="project" value="InterPro"/>
</dbReference>
<evidence type="ECO:0000256" key="4">
    <source>
        <dbReference type="SAM" id="MobiDB-lite"/>
    </source>
</evidence>
<dbReference type="Proteomes" id="UP000242525">
    <property type="component" value="Unassembled WGS sequence"/>
</dbReference>
<sequence>MVSKYSSLPDIDPNPVDVYETPDPIHTIHDDTEGLSQSRERRRPSIDDTSLPTESARTFFETTAVEPCVATDLSHAGRIDIKSKGYRTYRVKETLKAKIARLKNEIEQVRQDVDDIDDEAELDELKDVLEQLEKTTVSKQKAPMQNTDSSTSAGIAQKFYSSFGLKSSGAANTTTIASDITDNGDNLKRNQDANKQILEMENRVSRIEKLLGSVDTTQDTTPLRYTLQDLKTKLSLLTSTPAAVETSVRNLQPLIATVDAIKDKQQPSVTVAQQDRIKKFYEQLTKFENFQALMPKLLQRLQCLSEIHADASNANATFKDIDGVISALRSDLAKWEKSIEEMEQKFSKIEESSQKNKETVKAWIDDCKGDAN</sequence>
<feature type="coiled-coil region" evidence="3">
    <location>
        <begin position="92"/>
        <end position="142"/>
    </location>
</feature>
<keyword evidence="3" id="KW-0175">Coiled coil</keyword>
<dbReference type="InterPro" id="IPR028133">
    <property type="entry name" value="Dynamitin"/>
</dbReference>
<evidence type="ECO:0000256" key="3">
    <source>
        <dbReference type="SAM" id="Coils"/>
    </source>
</evidence>
<feature type="region of interest" description="Disordered" evidence="4">
    <location>
        <begin position="1"/>
        <end position="54"/>
    </location>
</feature>
<dbReference type="OrthoDB" id="4977at2759"/>
<reference evidence="5" key="1">
    <citation type="submission" date="2014-03" db="EMBL/GenBank/DDBJ databases">
        <authorList>
            <person name="Casaregola S."/>
        </authorList>
    </citation>
    <scope>NUCLEOTIDE SEQUENCE [LARGE SCALE GENOMIC DNA]</scope>
    <source>
        <strain evidence="5">CLIB 918</strain>
    </source>
</reference>
<comment type="subcellular location">
    <subcellularLocation>
        <location evidence="1">Cytoplasm</location>
    </subcellularLocation>
</comment>
<evidence type="ECO:0000313" key="6">
    <source>
        <dbReference type="Proteomes" id="UP000242525"/>
    </source>
</evidence>
<dbReference type="GO" id="GO:0005737">
    <property type="term" value="C:cytoplasm"/>
    <property type="evidence" value="ECO:0007669"/>
    <property type="project" value="UniProtKB-SubCell"/>
</dbReference>
<evidence type="ECO:0000256" key="1">
    <source>
        <dbReference type="ARBA" id="ARBA00004496"/>
    </source>
</evidence>
<comment type="caution">
    <text evidence="5">The sequence shown here is derived from an EMBL/GenBank/DDBJ whole genome shotgun (WGS) entry which is preliminary data.</text>
</comment>
<organism evidence="5 6">
    <name type="scientific">Geotrichum candidum</name>
    <name type="common">Oospora lactis</name>
    <name type="synonym">Dipodascus geotrichum</name>
    <dbReference type="NCBI Taxonomy" id="1173061"/>
    <lineage>
        <taxon>Eukaryota</taxon>
        <taxon>Fungi</taxon>
        <taxon>Dikarya</taxon>
        <taxon>Ascomycota</taxon>
        <taxon>Saccharomycotina</taxon>
        <taxon>Dipodascomycetes</taxon>
        <taxon>Dipodascales</taxon>
        <taxon>Dipodascaceae</taxon>
        <taxon>Geotrichum</taxon>
    </lineage>
</organism>
<dbReference type="STRING" id="1173061.A0A0J9XAR2"/>
<evidence type="ECO:0000256" key="2">
    <source>
        <dbReference type="ARBA" id="ARBA00022490"/>
    </source>
</evidence>
<evidence type="ECO:0000313" key="5">
    <source>
        <dbReference type="EMBL" id="CDO54566.1"/>
    </source>
</evidence>
<dbReference type="Pfam" id="PF04912">
    <property type="entry name" value="Dynamitin"/>
    <property type="match status" value="1"/>
</dbReference>
<name>A0A0J9XAR2_GEOCN</name>
<proteinExistence type="predicted"/>
<keyword evidence="2" id="KW-0963">Cytoplasm</keyword>
<dbReference type="EMBL" id="CCBN010000008">
    <property type="protein sequence ID" value="CDO54566.1"/>
    <property type="molecule type" value="Genomic_DNA"/>
</dbReference>
<dbReference type="AlphaFoldDB" id="A0A0J9XAR2"/>
<dbReference type="GO" id="GO:0007017">
    <property type="term" value="P:microtubule-based process"/>
    <property type="evidence" value="ECO:0007669"/>
    <property type="project" value="InterPro"/>
</dbReference>
<dbReference type="PANTHER" id="PTHR15346">
    <property type="entry name" value="DYNACTIN SUBUNIT"/>
    <property type="match status" value="1"/>
</dbReference>
<gene>
    <name evidence="5" type="ORF">BN980_GECA08s01088g</name>
</gene>
<keyword evidence="6" id="KW-1185">Reference proteome</keyword>
<accession>A0A0J9XAR2</accession>
<feature type="coiled-coil region" evidence="3">
    <location>
        <begin position="325"/>
        <end position="359"/>
    </location>
</feature>
<protein>
    <submittedName>
        <fullName evidence="5">Similar to Saccharomyces cerevisiae YMR294W JNM1 Component of the yeast dynactin complex</fullName>
    </submittedName>
</protein>